<name>A0A375I993_9BURK</name>
<dbReference type="Proteomes" id="UP000255505">
    <property type="component" value="Chromosome I"/>
</dbReference>
<organism evidence="1 2">
    <name type="scientific">Cupriavidus taiwanensis</name>
    <dbReference type="NCBI Taxonomy" id="164546"/>
    <lineage>
        <taxon>Bacteria</taxon>
        <taxon>Pseudomonadati</taxon>
        <taxon>Pseudomonadota</taxon>
        <taxon>Betaproteobacteria</taxon>
        <taxon>Burkholderiales</taxon>
        <taxon>Burkholderiaceae</taxon>
        <taxon>Cupriavidus</taxon>
    </lineage>
</organism>
<accession>A0A375I993</accession>
<proteinExistence type="predicted"/>
<gene>
    <name evidence="1" type="ORF">CT19425_30600</name>
</gene>
<dbReference type="AlphaFoldDB" id="A0A375I993"/>
<sequence>MACSHALSYRKGMQTPLLFHPIWLAAMPLKNGV</sequence>
<reference evidence="1 2" key="1">
    <citation type="submission" date="2018-01" db="EMBL/GenBank/DDBJ databases">
        <authorList>
            <person name="Gaut B.S."/>
            <person name="Morton B.R."/>
            <person name="Clegg M.T."/>
            <person name="Duvall M.R."/>
        </authorList>
    </citation>
    <scope>NUCLEOTIDE SEQUENCE [LARGE SCALE GENOMIC DNA]</scope>
    <source>
        <strain evidence="1">Cupriavidus taiwanensis LMG 19425</strain>
    </source>
</reference>
<evidence type="ECO:0000313" key="1">
    <source>
        <dbReference type="EMBL" id="SPK71376.1"/>
    </source>
</evidence>
<evidence type="ECO:0000313" key="2">
    <source>
        <dbReference type="Proteomes" id="UP000255505"/>
    </source>
</evidence>
<dbReference type="EMBL" id="LT991976">
    <property type="protein sequence ID" value="SPK71376.1"/>
    <property type="molecule type" value="Genomic_DNA"/>
</dbReference>
<protein>
    <submittedName>
        <fullName evidence="1">Uncharacterized protein</fullName>
    </submittedName>
</protein>